<gene>
    <name evidence="2" type="ORF">K452DRAFT_323232</name>
</gene>
<keyword evidence="3" id="KW-1185">Reference proteome</keyword>
<dbReference type="Proteomes" id="UP000799438">
    <property type="component" value="Unassembled WGS sequence"/>
</dbReference>
<dbReference type="RefSeq" id="XP_033390809.1">
    <property type="nucleotide sequence ID" value="XM_033544623.1"/>
</dbReference>
<feature type="compositionally biased region" description="Basic and acidic residues" evidence="1">
    <location>
        <begin position="1"/>
        <end position="19"/>
    </location>
</feature>
<dbReference type="AlphaFoldDB" id="A0A6A6ATS6"/>
<name>A0A6A6ATS6_9PEZI</name>
<reference evidence="2" key="1">
    <citation type="journal article" date="2020" name="Stud. Mycol.">
        <title>101 Dothideomycetes genomes: a test case for predicting lifestyles and emergence of pathogens.</title>
        <authorList>
            <person name="Haridas S."/>
            <person name="Albert R."/>
            <person name="Binder M."/>
            <person name="Bloem J."/>
            <person name="Labutti K."/>
            <person name="Salamov A."/>
            <person name="Andreopoulos B."/>
            <person name="Baker S."/>
            <person name="Barry K."/>
            <person name="Bills G."/>
            <person name="Bluhm B."/>
            <person name="Cannon C."/>
            <person name="Castanera R."/>
            <person name="Culley D."/>
            <person name="Daum C."/>
            <person name="Ezra D."/>
            <person name="Gonzalez J."/>
            <person name="Henrissat B."/>
            <person name="Kuo A."/>
            <person name="Liang C."/>
            <person name="Lipzen A."/>
            <person name="Lutzoni F."/>
            <person name="Magnuson J."/>
            <person name="Mondo S."/>
            <person name="Nolan M."/>
            <person name="Ohm R."/>
            <person name="Pangilinan J."/>
            <person name="Park H.-J."/>
            <person name="Ramirez L."/>
            <person name="Alfaro M."/>
            <person name="Sun H."/>
            <person name="Tritt A."/>
            <person name="Yoshinaga Y."/>
            <person name="Zwiers L.-H."/>
            <person name="Turgeon B."/>
            <person name="Goodwin S."/>
            <person name="Spatafora J."/>
            <person name="Crous P."/>
            <person name="Grigoriev I."/>
        </authorList>
    </citation>
    <scope>NUCLEOTIDE SEQUENCE</scope>
    <source>
        <strain evidence="2">CBS 121167</strain>
    </source>
</reference>
<dbReference type="GeneID" id="54302119"/>
<evidence type="ECO:0000313" key="3">
    <source>
        <dbReference type="Proteomes" id="UP000799438"/>
    </source>
</evidence>
<dbReference type="EMBL" id="ML995720">
    <property type="protein sequence ID" value="KAF2135090.1"/>
    <property type="molecule type" value="Genomic_DNA"/>
</dbReference>
<proteinExistence type="predicted"/>
<evidence type="ECO:0000256" key="1">
    <source>
        <dbReference type="SAM" id="MobiDB-lite"/>
    </source>
</evidence>
<feature type="region of interest" description="Disordered" evidence="1">
    <location>
        <begin position="1"/>
        <end position="26"/>
    </location>
</feature>
<evidence type="ECO:0000313" key="2">
    <source>
        <dbReference type="EMBL" id="KAF2135090.1"/>
    </source>
</evidence>
<protein>
    <submittedName>
        <fullName evidence="2">Uncharacterized protein</fullName>
    </submittedName>
</protein>
<organism evidence="2 3">
    <name type="scientific">Aplosporella prunicola CBS 121167</name>
    <dbReference type="NCBI Taxonomy" id="1176127"/>
    <lineage>
        <taxon>Eukaryota</taxon>
        <taxon>Fungi</taxon>
        <taxon>Dikarya</taxon>
        <taxon>Ascomycota</taxon>
        <taxon>Pezizomycotina</taxon>
        <taxon>Dothideomycetes</taxon>
        <taxon>Dothideomycetes incertae sedis</taxon>
        <taxon>Botryosphaeriales</taxon>
        <taxon>Aplosporellaceae</taxon>
        <taxon>Aplosporella</taxon>
    </lineage>
</organism>
<accession>A0A6A6ATS6</accession>
<sequence length="84" mass="9614">MDESRFNSKNKFMDKHHLQDLSPLRNLPDATVTGNKGFLSQQPSISYADDPIFYGDTPFHIHDDKSMGIELAPEKSGWVKYDNK</sequence>